<name>A0A222WQM7_9BACL</name>
<evidence type="ECO:0000313" key="1">
    <source>
        <dbReference type="EMBL" id="ASR48023.1"/>
    </source>
</evidence>
<reference evidence="1 2" key="1">
    <citation type="submission" date="2017-03" db="EMBL/GenBank/DDBJ databases">
        <title>Complete genome sequence of Paenibacillus Kribbensis producing bioflocculants.</title>
        <authorList>
            <person name="Lee H.-G."/>
            <person name="Oh H.-M."/>
        </authorList>
    </citation>
    <scope>NUCLEOTIDE SEQUENCE [LARGE SCALE GENOMIC DNA]</scope>
    <source>
        <strain evidence="1 2">AM49</strain>
    </source>
</reference>
<dbReference type="Gene3D" id="2.60.120.40">
    <property type="match status" value="1"/>
</dbReference>
<dbReference type="EMBL" id="CP020028">
    <property type="protein sequence ID" value="ASR48023.1"/>
    <property type="molecule type" value="Genomic_DNA"/>
</dbReference>
<dbReference type="KEGG" id="pkb:B4V02_15635"/>
<dbReference type="STRING" id="172713.GCA_001705305_01888"/>
<gene>
    <name evidence="1" type="ORF">B4V02_15635</name>
</gene>
<dbReference type="OrthoDB" id="1685104at2"/>
<evidence type="ECO:0000313" key="2">
    <source>
        <dbReference type="Proteomes" id="UP000214666"/>
    </source>
</evidence>
<keyword evidence="2" id="KW-1185">Reference proteome</keyword>
<organism evidence="1 2">
    <name type="scientific">Paenibacillus kribbensis</name>
    <dbReference type="NCBI Taxonomy" id="172713"/>
    <lineage>
        <taxon>Bacteria</taxon>
        <taxon>Bacillati</taxon>
        <taxon>Bacillota</taxon>
        <taxon>Bacilli</taxon>
        <taxon>Bacillales</taxon>
        <taxon>Paenibacillaceae</taxon>
        <taxon>Paenibacillus</taxon>
    </lineage>
</organism>
<accession>A0A222WQM7</accession>
<protein>
    <submittedName>
        <fullName evidence="1">Uncharacterized protein</fullName>
    </submittedName>
</protein>
<dbReference type="AlphaFoldDB" id="A0A222WQM7"/>
<dbReference type="Proteomes" id="UP000214666">
    <property type="component" value="Chromosome"/>
</dbReference>
<sequence length="210" mass="22650">MGRPELNRKKGRKKDVFIRSWFDKLEKKFNEKPPKKKGRLKRKSLGKDIIVKKQLVHVNIAPDAIETRGGSATDGVAQFGYIYNLRPQLVPIEGDVIFDTNGILTPGIAHVPGTTQITVADAGTYEVHFSVSGVEPNQFAIYINGILAGGTLYGSGAGTQQNTGQVILDLACGNVLTLRNHSSATPVTLQTLAGGTQTSVNASIIIRKLK</sequence>
<proteinExistence type="predicted"/>
<dbReference type="InterPro" id="IPR008983">
    <property type="entry name" value="Tumour_necrosis_fac-like_dom"/>
</dbReference>
<dbReference type="RefSeq" id="WP_094155488.1">
    <property type="nucleotide sequence ID" value="NZ_CP020028.1"/>
</dbReference>